<name>A0AAV9IX57_CYACA</name>
<evidence type="ECO:0000313" key="3">
    <source>
        <dbReference type="Proteomes" id="UP001301350"/>
    </source>
</evidence>
<evidence type="ECO:0000256" key="1">
    <source>
        <dbReference type="SAM" id="Coils"/>
    </source>
</evidence>
<keyword evidence="3" id="KW-1185">Reference proteome</keyword>
<dbReference type="AlphaFoldDB" id="A0AAV9IX57"/>
<comment type="caution">
    <text evidence="2">The sequence shown here is derived from an EMBL/GenBank/DDBJ whole genome shotgun (WGS) entry which is preliminary data.</text>
</comment>
<accession>A0AAV9IX57</accession>
<protein>
    <submittedName>
        <fullName evidence="2">Uncharacterized protein</fullName>
    </submittedName>
</protein>
<proteinExistence type="predicted"/>
<feature type="coiled-coil region" evidence="1">
    <location>
        <begin position="138"/>
        <end position="179"/>
    </location>
</feature>
<organism evidence="2 3">
    <name type="scientific">Cyanidium caldarium</name>
    <name type="common">Red alga</name>
    <dbReference type="NCBI Taxonomy" id="2771"/>
    <lineage>
        <taxon>Eukaryota</taxon>
        <taxon>Rhodophyta</taxon>
        <taxon>Bangiophyceae</taxon>
        <taxon>Cyanidiales</taxon>
        <taxon>Cyanidiaceae</taxon>
        <taxon>Cyanidium</taxon>
    </lineage>
</organism>
<gene>
    <name evidence="2" type="ORF">CDCA_CDCA09G2726</name>
</gene>
<reference evidence="2 3" key="1">
    <citation type="submission" date="2022-07" db="EMBL/GenBank/DDBJ databases">
        <title>Genome-wide signatures of adaptation to extreme environments.</title>
        <authorList>
            <person name="Cho C.H."/>
            <person name="Yoon H.S."/>
        </authorList>
    </citation>
    <scope>NUCLEOTIDE SEQUENCE [LARGE SCALE GENOMIC DNA]</scope>
    <source>
        <strain evidence="2 3">DBV 063 E5</strain>
    </source>
</reference>
<evidence type="ECO:0000313" key="2">
    <source>
        <dbReference type="EMBL" id="KAK4536701.1"/>
    </source>
</evidence>
<dbReference type="EMBL" id="JANCYW010000009">
    <property type="protein sequence ID" value="KAK4536701.1"/>
    <property type="molecule type" value="Genomic_DNA"/>
</dbReference>
<sequence length="366" mass="40434">MKEPSGVSEFCTTNSLSACTAFLNDSLASLGYRPSLRPPKPAFDEKLTRPARPLAARQNCGEPLVETVEQPPSKGVDQGRVEEALAAALNVIYRLLRDVESTAERQNYSCAQISALRKQIHDDNREIRRIDHAALAREQQLRKRVAQLELELERSQAALRAALARAETLRVDNARLADEINVQAHRMRRLEIRQTKPRLQPRSVANVGAAKVVSPSGDQPLGSEAVGVGIQQGDVNELDRATQQNALLWETVQMVQVELQSIVLSPNATAHPVVEDEKANIAGIGNAGDLVAVDRHLYALLKQLREQTHQRRGSAGIPGSHAEQLSMTALQDECAWLRHQLELRRRIITEQEEMLVLAVAGDKVAQ</sequence>
<dbReference type="Proteomes" id="UP001301350">
    <property type="component" value="Unassembled WGS sequence"/>
</dbReference>
<keyword evidence="1" id="KW-0175">Coiled coil</keyword>